<dbReference type="PROSITE" id="PS00211">
    <property type="entry name" value="ABC_TRANSPORTER_1"/>
    <property type="match status" value="1"/>
</dbReference>
<evidence type="ECO:0000259" key="9">
    <source>
        <dbReference type="PROSITE" id="PS50929"/>
    </source>
</evidence>
<keyword evidence="3" id="KW-0547">Nucleotide-binding</keyword>
<dbReference type="EMBL" id="BAABAU010000001">
    <property type="protein sequence ID" value="GAA4264983.1"/>
    <property type="molecule type" value="Genomic_DNA"/>
</dbReference>
<keyword evidence="5 7" id="KW-1133">Transmembrane helix</keyword>
<dbReference type="InterPro" id="IPR014216">
    <property type="entry name" value="ABC_transptr_CydD"/>
</dbReference>
<evidence type="ECO:0000256" key="4">
    <source>
        <dbReference type="ARBA" id="ARBA00022840"/>
    </source>
</evidence>
<dbReference type="SUPFAM" id="SSF52540">
    <property type="entry name" value="P-loop containing nucleoside triphosphate hydrolases"/>
    <property type="match status" value="1"/>
</dbReference>
<dbReference type="InterPro" id="IPR036640">
    <property type="entry name" value="ABC1_TM_sf"/>
</dbReference>
<evidence type="ECO:0000313" key="11">
    <source>
        <dbReference type="Proteomes" id="UP001501594"/>
    </source>
</evidence>
<feature type="domain" description="ABC transmembrane type-1" evidence="9">
    <location>
        <begin position="20"/>
        <end position="301"/>
    </location>
</feature>
<keyword evidence="2 7" id="KW-0812">Transmembrane</keyword>
<dbReference type="Gene3D" id="3.40.50.300">
    <property type="entry name" value="P-loop containing nucleotide triphosphate hydrolases"/>
    <property type="match status" value="1"/>
</dbReference>
<reference evidence="11" key="1">
    <citation type="journal article" date="2019" name="Int. J. Syst. Evol. Microbiol.">
        <title>The Global Catalogue of Microorganisms (GCM) 10K type strain sequencing project: providing services to taxonomists for standard genome sequencing and annotation.</title>
        <authorList>
            <consortium name="The Broad Institute Genomics Platform"/>
            <consortium name="The Broad Institute Genome Sequencing Center for Infectious Disease"/>
            <person name="Wu L."/>
            <person name="Ma J."/>
        </authorList>
    </citation>
    <scope>NUCLEOTIDE SEQUENCE [LARGE SCALE GENOMIC DNA]</scope>
    <source>
        <strain evidence="11">JCM 17442</strain>
    </source>
</reference>
<comment type="subcellular location">
    <subcellularLocation>
        <location evidence="1">Cell membrane</location>
        <topology evidence="1">Multi-pass membrane protein</topology>
    </subcellularLocation>
</comment>
<organism evidence="10 11">
    <name type="scientific">Frondihabitans peucedani</name>
    <dbReference type="NCBI Taxonomy" id="598626"/>
    <lineage>
        <taxon>Bacteria</taxon>
        <taxon>Bacillati</taxon>
        <taxon>Actinomycetota</taxon>
        <taxon>Actinomycetes</taxon>
        <taxon>Micrococcales</taxon>
        <taxon>Microbacteriaceae</taxon>
        <taxon>Frondihabitans</taxon>
    </lineage>
</organism>
<comment type="caution">
    <text evidence="10">The sequence shown here is derived from an EMBL/GenBank/DDBJ whole genome shotgun (WGS) entry which is preliminary data.</text>
</comment>
<accession>A0ABP8DYB9</accession>
<feature type="transmembrane region" description="Helical" evidence="7">
    <location>
        <begin position="238"/>
        <end position="263"/>
    </location>
</feature>
<feature type="transmembrane region" description="Helical" evidence="7">
    <location>
        <begin position="56"/>
        <end position="76"/>
    </location>
</feature>
<dbReference type="Gene3D" id="1.20.1560.10">
    <property type="entry name" value="ABC transporter type 1, transmembrane domain"/>
    <property type="match status" value="1"/>
</dbReference>
<evidence type="ECO:0000256" key="2">
    <source>
        <dbReference type="ARBA" id="ARBA00022692"/>
    </source>
</evidence>
<dbReference type="CDD" id="cd18584">
    <property type="entry name" value="ABC_6TM_AarD_CydD"/>
    <property type="match status" value="1"/>
</dbReference>
<dbReference type="PROSITE" id="PS50929">
    <property type="entry name" value="ABC_TM1F"/>
    <property type="match status" value="1"/>
</dbReference>
<evidence type="ECO:0000259" key="8">
    <source>
        <dbReference type="PROSITE" id="PS50893"/>
    </source>
</evidence>
<evidence type="ECO:0000256" key="1">
    <source>
        <dbReference type="ARBA" id="ARBA00004651"/>
    </source>
</evidence>
<dbReference type="InterPro" id="IPR039421">
    <property type="entry name" value="Type_1_exporter"/>
</dbReference>
<dbReference type="Pfam" id="PF00005">
    <property type="entry name" value="ABC_tran"/>
    <property type="match status" value="1"/>
</dbReference>
<keyword evidence="6 7" id="KW-0472">Membrane</keyword>
<dbReference type="NCBIfam" id="TIGR02857">
    <property type="entry name" value="CydD"/>
    <property type="match status" value="1"/>
</dbReference>
<keyword evidence="11" id="KW-1185">Reference proteome</keyword>
<dbReference type="InterPro" id="IPR017871">
    <property type="entry name" value="ABC_transporter-like_CS"/>
</dbReference>
<feature type="domain" description="ABC transporter" evidence="8">
    <location>
        <begin position="335"/>
        <end position="565"/>
    </location>
</feature>
<feature type="transmembrane region" description="Helical" evidence="7">
    <location>
        <begin position="159"/>
        <end position="180"/>
    </location>
</feature>
<proteinExistence type="predicted"/>
<evidence type="ECO:0008006" key="12">
    <source>
        <dbReference type="Google" id="ProtNLM"/>
    </source>
</evidence>
<dbReference type="SUPFAM" id="SSF90123">
    <property type="entry name" value="ABC transporter transmembrane region"/>
    <property type="match status" value="1"/>
</dbReference>
<dbReference type="InterPro" id="IPR027417">
    <property type="entry name" value="P-loop_NTPase"/>
</dbReference>
<gene>
    <name evidence="10" type="ORF">GCM10022256_05950</name>
</gene>
<protein>
    <recommendedName>
        <fullName evidence="12">ATP-binding cassette subfamily C protein CydD</fullName>
    </recommendedName>
</protein>
<dbReference type="InterPro" id="IPR003439">
    <property type="entry name" value="ABC_transporter-like_ATP-bd"/>
</dbReference>
<feature type="transmembrane region" description="Helical" evidence="7">
    <location>
        <begin position="133"/>
        <end position="153"/>
    </location>
</feature>
<evidence type="ECO:0000313" key="10">
    <source>
        <dbReference type="EMBL" id="GAA4264983.1"/>
    </source>
</evidence>
<dbReference type="Pfam" id="PF00664">
    <property type="entry name" value="ABC_membrane"/>
    <property type="match status" value="1"/>
</dbReference>
<dbReference type="PROSITE" id="PS50893">
    <property type="entry name" value="ABC_TRANSPORTER_2"/>
    <property type="match status" value="1"/>
</dbReference>
<evidence type="ECO:0000256" key="7">
    <source>
        <dbReference type="SAM" id="Phobius"/>
    </source>
</evidence>
<dbReference type="InterPro" id="IPR003593">
    <property type="entry name" value="AAA+_ATPase"/>
</dbReference>
<evidence type="ECO:0000256" key="3">
    <source>
        <dbReference type="ARBA" id="ARBA00022741"/>
    </source>
</evidence>
<dbReference type="PANTHER" id="PTHR24221:SF590">
    <property type="entry name" value="COMPONENT LINKED WITH THE ASSEMBLY OF CYTOCHROME' TRANSPORT TRANSMEMBRANE ATP-BINDING PROTEIN ABC TRANSPORTER CYDD-RELATED"/>
    <property type="match status" value="1"/>
</dbReference>
<evidence type="ECO:0000256" key="5">
    <source>
        <dbReference type="ARBA" id="ARBA00022989"/>
    </source>
</evidence>
<dbReference type="PANTHER" id="PTHR24221">
    <property type="entry name" value="ATP-BINDING CASSETTE SUB-FAMILY B"/>
    <property type="match status" value="1"/>
</dbReference>
<dbReference type="InterPro" id="IPR011527">
    <property type="entry name" value="ABC1_TM_dom"/>
</dbReference>
<sequence>MKPLDPRLLRYASAVRGFLALGALLGLAQTATTVAFAFFASQAVVSVVDGADSRLPALLVGLGGVIVVRSLLGWALEAVAARTAVRVKSELRSRVVEAVVRRGHAWLAARSSARLATLVGPGLDALDPYFAKYLPQLILTALATPLLVVVLFTQDPLSGLVVVVTLPLIPLFMILIGWTTRSAQAMQWERLARLASSFLDAVNGLSTLKVFGRERRQVRRIETLTDDYRVSTMKVLQVSFLSGFALEMAASLSVALVAVAIGVRLVDGSLGLPVGLFLLLLTPEAYLPLRQVGANFHAAADGVAAAEEVFDVLDAGDAVAGPPAEAPVESAASDARGDDVLELRGLTVSYNTPVFAPVDLDLEPGLLTAVTGASGVGKSTLLAAILGVVPSSGTCRWRSSGLPPRRSEIAWSPQAPGLLSGSVASNIALGDVLDERLVIDALSLAGGREIDPATELGAGGSGLSGGQAQRVALARALYRLERRGAGLLLVDEPTSALDLETERDLVDGLRRIAARGVAVVVVTHRPGVVEAADRVLELKPARPTASVVETRVHGVTAAGAAGRGADAS</sequence>
<dbReference type="Proteomes" id="UP001501594">
    <property type="component" value="Unassembled WGS sequence"/>
</dbReference>
<dbReference type="SMART" id="SM00382">
    <property type="entry name" value="AAA"/>
    <property type="match status" value="1"/>
</dbReference>
<keyword evidence="4" id="KW-0067">ATP-binding</keyword>
<dbReference type="RefSeq" id="WP_344793543.1">
    <property type="nucleotide sequence ID" value="NZ_BAABAU010000001.1"/>
</dbReference>
<name>A0ABP8DYB9_9MICO</name>
<evidence type="ECO:0000256" key="6">
    <source>
        <dbReference type="ARBA" id="ARBA00023136"/>
    </source>
</evidence>